<feature type="region of interest" description="Disordered" evidence="1">
    <location>
        <begin position="1"/>
        <end position="111"/>
    </location>
</feature>
<proteinExistence type="predicted"/>
<gene>
    <name evidence="2" type="ORF">PMIN01_13087</name>
</gene>
<reference evidence="2" key="1">
    <citation type="journal article" date="2020" name="Mol. Plant Microbe Interact.">
        <title>Genome Sequence of the Biocontrol Agent Coniothyrium minitans strain Conio (IMI 134523).</title>
        <authorList>
            <person name="Patel D."/>
            <person name="Shittu T.A."/>
            <person name="Baroncelli R."/>
            <person name="Muthumeenakshi S."/>
            <person name="Osborne T.H."/>
            <person name="Janganan T.K."/>
            <person name="Sreenivasaprasad S."/>
        </authorList>
    </citation>
    <scope>NUCLEOTIDE SEQUENCE</scope>
    <source>
        <strain evidence="2">Conio</strain>
    </source>
</reference>
<evidence type="ECO:0008006" key="4">
    <source>
        <dbReference type="Google" id="ProtNLM"/>
    </source>
</evidence>
<dbReference type="EMBL" id="WJXW01000018">
    <property type="protein sequence ID" value="KAF9728707.1"/>
    <property type="molecule type" value="Genomic_DNA"/>
</dbReference>
<accession>A0A9P6KJF0</accession>
<comment type="caution">
    <text evidence="2">The sequence shown here is derived from an EMBL/GenBank/DDBJ whole genome shotgun (WGS) entry which is preliminary data.</text>
</comment>
<dbReference type="Proteomes" id="UP000756921">
    <property type="component" value="Unassembled WGS sequence"/>
</dbReference>
<evidence type="ECO:0000256" key="1">
    <source>
        <dbReference type="SAM" id="MobiDB-lite"/>
    </source>
</evidence>
<dbReference type="Pfam" id="PF11312">
    <property type="entry name" value="Methyltransf_34"/>
    <property type="match status" value="1"/>
</dbReference>
<dbReference type="OrthoDB" id="6419443at2759"/>
<keyword evidence="3" id="KW-1185">Reference proteome</keyword>
<evidence type="ECO:0000313" key="2">
    <source>
        <dbReference type="EMBL" id="KAF9728707.1"/>
    </source>
</evidence>
<organism evidence="2 3">
    <name type="scientific">Paraphaeosphaeria minitans</name>
    <dbReference type="NCBI Taxonomy" id="565426"/>
    <lineage>
        <taxon>Eukaryota</taxon>
        <taxon>Fungi</taxon>
        <taxon>Dikarya</taxon>
        <taxon>Ascomycota</taxon>
        <taxon>Pezizomycotina</taxon>
        <taxon>Dothideomycetes</taxon>
        <taxon>Pleosporomycetidae</taxon>
        <taxon>Pleosporales</taxon>
        <taxon>Massarineae</taxon>
        <taxon>Didymosphaeriaceae</taxon>
        <taxon>Paraphaeosphaeria</taxon>
    </lineage>
</organism>
<name>A0A9P6KJF0_9PLEO</name>
<evidence type="ECO:0000313" key="3">
    <source>
        <dbReference type="Proteomes" id="UP000756921"/>
    </source>
</evidence>
<sequence length="449" mass="49793">MARRRQQQQQEQELAEDDAETALLDSEHEDVIPEAEYNVFTFKRQEEANTMGQFDRKAQSQPKHGKPSDSGASRAPPPPPKSRPLERGPGFQQKAPPKKSQPPKNGFPNLQPSILPIELQQLILDIFRATFPFEDFADLKPLLGQINEALVKRDFDEAFRKEEFREGYAIRWSPTRALVFANVFAQICDEHGDSPWMERSLGGDGNAPAKALCFGGGAAEVMAMAGVMRYRRADAAGRPDAGLLSPSPPPYIDLHLLDAADWSGVVSKLTTGLETPPELSKYASAAARARNASFLSPRALKATCTQTHVLGLAQEELQSLFAPDVTLVTLLFTLNDLYTTSIRRTTSFLRKLTAVVPTGCLLLVVDAHGASSTADGIENGQEEPYPMSWLLDKVMLPTQVKVEDELVPKREWEKLMGNTNRLFKFPEKGLSYPAGLENLKLQVHLFKRV</sequence>
<dbReference type="InterPro" id="IPR021463">
    <property type="entry name" value="Methyltransf_34"/>
</dbReference>
<protein>
    <recommendedName>
        <fullName evidence="4">25S rRNA (Uridine(2843)-N(3))-methyltransferase</fullName>
    </recommendedName>
</protein>
<dbReference type="AlphaFoldDB" id="A0A9P6KJF0"/>